<dbReference type="GO" id="GO:0006281">
    <property type="term" value="P:DNA repair"/>
    <property type="evidence" value="ECO:0007669"/>
    <property type="project" value="InterPro"/>
</dbReference>
<dbReference type="InterPro" id="IPR023170">
    <property type="entry name" value="HhH_base_excis_C"/>
</dbReference>
<evidence type="ECO:0000313" key="2">
    <source>
        <dbReference type="EMBL" id="AQT67664.1"/>
    </source>
</evidence>
<dbReference type="Gene3D" id="1.10.1670.10">
    <property type="entry name" value="Helix-hairpin-Helix base-excision DNA repair enzymes (C-terminal)"/>
    <property type="match status" value="1"/>
</dbReference>
<feature type="compositionally biased region" description="Basic residues" evidence="1">
    <location>
        <begin position="251"/>
        <end position="266"/>
    </location>
</feature>
<dbReference type="AlphaFoldDB" id="A0A1U9NIW3"/>
<dbReference type="InterPro" id="IPR011257">
    <property type="entry name" value="DNA_glycosylase"/>
</dbReference>
<dbReference type="SUPFAM" id="SSF48150">
    <property type="entry name" value="DNA-glycosylase"/>
    <property type="match status" value="1"/>
</dbReference>
<keyword evidence="2" id="KW-0436">Ligase</keyword>
<evidence type="ECO:0000256" key="1">
    <source>
        <dbReference type="SAM" id="MobiDB-lite"/>
    </source>
</evidence>
<proteinExistence type="predicted"/>
<gene>
    <name evidence="2" type="ORF">STSP2_00812</name>
</gene>
<dbReference type="Proteomes" id="UP000189674">
    <property type="component" value="Chromosome"/>
</dbReference>
<organism evidence="2 3">
    <name type="scientific">Anaerohalosphaera lusitana</name>
    <dbReference type="NCBI Taxonomy" id="1936003"/>
    <lineage>
        <taxon>Bacteria</taxon>
        <taxon>Pseudomonadati</taxon>
        <taxon>Planctomycetota</taxon>
        <taxon>Phycisphaerae</taxon>
        <taxon>Sedimentisphaerales</taxon>
        <taxon>Anaerohalosphaeraceae</taxon>
        <taxon>Anaerohalosphaera</taxon>
    </lineage>
</organism>
<protein>
    <submittedName>
        <fullName evidence="2">Valyl-tRNA synthetase</fullName>
    </submittedName>
</protein>
<sequence length="266" mass="30048">MKDSNTYAKKIEKLFRSLKKSDLKVPELTYDDPLDAVVDGVLTEHLTLADAEKALKKIQSHFVDYNDLRVSRPEEINDVLKSKNDDKIKAVAKSLPDGLGAIFAKYHAVTLEPLAEEGKRQAKKELEEMVGLSRFAQSYTLLTAIGGHAIPVNQIIADYLKSEKLVNPESDLDDIEGFLERRISAADAFEFYWLLRLQAEESLKAPKKKTTKKRTAKKKKTTKKNPATKKKTAKKTTAKKKTEKKSDTKKKTAKKATTKKKKSRKK</sequence>
<evidence type="ECO:0000313" key="3">
    <source>
        <dbReference type="Proteomes" id="UP000189674"/>
    </source>
</evidence>
<dbReference type="RefSeq" id="WP_146660038.1">
    <property type="nucleotide sequence ID" value="NZ_CP019791.1"/>
</dbReference>
<dbReference type="STRING" id="1936003.STSP2_00812"/>
<dbReference type="GO" id="GO:0004812">
    <property type="term" value="F:aminoacyl-tRNA ligase activity"/>
    <property type="evidence" value="ECO:0007669"/>
    <property type="project" value="UniProtKB-KW"/>
</dbReference>
<dbReference type="EMBL" id="CP019791">
    <property type="protein sequence ID" value="AQT67664.1"/>
    <property type="molecule type" value="Genomic_DNA"/>
</dbReference>
<accession>A0A1U9NIW3</accession>
<reference evidence="3" key="1">
    <citation type="submission" date="2017-02" db="EMBL/GenBank/DDBJ databases">
        <title>Comparative genomics and description of representatives of a novel lineage of planctomycetes thriving in anoxic sediments.</title>
        <authorList>
            <person name="Spring S."/>
            <person name="Bunk B."/>
            <person name="Sproer C."/>
        </authorList>
    </citation>
    <scope>NUCLEOTIDE SEQUENCE [LARGE SCALE GENOMIC DNA]</scope>
    <source>
        <strain evidence="3">ST-NAGAB-D1</strain>
    </source>
</reference>
<dbReference type="Gene3D" id="1.10.340.30">
    <property type="entry name" value="Hypothetical protein, domain 2"/>
    <property type="match status" value="1"/>
</dbReference>
<feature type="region of interest" description="Disordered" evidence="1">
    <location>
        <begin position="204"/>
        <end position="266"/>
    </location>
</feature>
<name>A0A1U9NIW3_9BACT</name>
<dbReference type="OrthoDB" id="268440at2"/>
<dbReference type="KEGG" id="alus:STSP2_00812"/>
<feature type="compositionally biased region" description="Basic residues" evidence="1">
    <location>
        <begin position="205"/>
        <end position="243"/>
    </location>
</feature>
<keyword evidence="2" id="KW-0030">Aminoacyl-tRNA synthetase</keyword>
<keyword evidence="3" id="KW-1185">Reference proteome</keyword>